<evidence type="ECO:0000313" key="3">
    <source>
        <dbReference type="Proteomes" id="UP001227192"/>
    </source>
</evidence>
<name>A0AAI9TNV6_PENTH</name>
<evidence type="ECO:0000313" key="2">
    <source>
        <dbReference type="EMBL" id="KAJ9490432.1"/>
    </source>
</evidence>
<accession>A0AAI9TNV6</accession>
<reference evidence="2" key="1">
    <citation type="submission" date="2015-06" db="EMBL/GenBank/DDBJ databases">
        <authorList>
            <person name="Nguyen H."/>
        </authorList>
    </citation>
    <scope>NUCLEOTIDE SEQUENCE</scope>
    <source>
        <strain evidence="2">DAOM 180753</strain>
    </source>
</reference>
<dbReference type="EMBL" id="LACB01000057">
    <property type="protein sequence ID" value="KAJ9490432.1"/>
    <property type="molecule type" value="Genomic_DNA"/>
</dbReference>
<protein>
    <submittedName>
        <fullName evidence="2">Uncharacterized protein</fullName>
    </submittedName>
</protein>
<gene>
    <name evidence="2" type="ORF">VN97_g2832</name>
</gene>
<sequence length="87" mass="10191">MLASKLVAYLQAMLRYTAVLILFFTHFFRWNKDRILPTTAFWQISCKFGQVVHSPSVLLHTKNSGEAPSPHIKSYRFNKNRHHVFSI</sequence>
<feature type="transmembrane region" description="Helical" evidence="1">
    <location>
        <begin position="6"/>
        <end position="28"/>
    </location>
</feature>
<proteinExistence type="predicted"/>
<keyword evidence="3" id="KW-1185">Reference proteome</keyword>
<comment type="caution">
    <text evidence="2">The sequence shown here is derived from an EMBL/GenBank/DDBJ whole genome shotgun (WGS) entry which is preliminary data.</text>
</comment>
<organism evidence="2 3">
    <name type="scientific">Penicillium thymicola</name>
    <dbReference type="NCBI Taxonomy" id="293382"/>
    <lineage>
        <taxon>Eukaryota</taxon>
        <taxon>Fungi</taxon>
        <taxon>Dikarya</taxon>
        <taxon>Ascomycota</taxon>
        <taxon>Pezizomycotina</taxon>
        <taxon>Eurotiomycetes</taxon>
        <taxon>Eurotiomycetidae</taxon>
        <taxon>Eurotiales</taxon>
        <taxon>Aspergillaceae</taxon>
        <taxon>Penicillium</taxon>
    </lineage>
</organism>
<dbReference type="AlphaFoldDB" id="A0AAI9TNV6"/>
<keyword evidence="1" id="KW-1133">Transmembrane helix</keyword>
<keyword evidence="1" id="KW-0812">Transmembrane</keyword>
<evidence type="ECO:0000256" key="1">
    <source>
        <dbReference type="SAM" id="Phobius"/>
    </source>
</evidence>
<reference evidence="2" key="2">
    <citation type="journal article" date="2016" name="Fungal Biol.">
        <title>Ochratoxin A production by Penicillium thymicola.</title>
        <authorList>
            <person name="Nguyen H.D.T."/>
            <person name="McMullin D.R."/>
            <person name="Ponomareva E."/>
            <person name="Riley R."/>
            <person name="Pomraning K.R."/>
            <person name="Baker S.E."/>
            <person name="Seifert K.A."/>
        </authorList>
    </citation>
    <scope>NUCLEOTIDE SEQUENCE</scope>
    <source>
        <strain evidence="2">DAOM 180753</strain>
    </source>
</reference>
<keyword evidence="1" id="KW-0472">Membrane</keyword>
<dbReference type="Proteomes" id="UP001227192">
    <property type="component" value="Unassembled WGS sequence"/>
</dbReference>